<dbReference type="AlphaFoldDB" id="A0A1B7N2M1"/>
<dbReference type="STRING" id="1314800.A0A1B7N2M1"/>
<protein>
    <submittedName>
        <fullName evidence="1">Uncharacterized protein</fullName>
    </submittedName>
</protein>
<dbReference type="InParanoid" id="A0A1B7N2M1"/>
<gene>
    <name evidence="1" type="ORF">K503DRAFT_769814</name>
</gene>
<dbReference type="EMBL" id="KV448263">
    <property type="protein sequence ID" value="OAX39083.1"/>
    <property type="molecule type" value="Genomic_DNA"/>
</dbReference>
<keyword evidence="2" id="KW-1185">Reference proteome</keyword>
<dbReference type="Proteomes" id="UP000092154">
    <property type="component" value="Unassembled WGS sequence"/>
</dbReference>
<proteinExistence type="predicted"/>
<reference evidence="1 2" key="1">
    <citation type="submission" date="2016-06" db="EMBL/GenBank/DDBJ databases">
        <title>Comparative genomics of the ectomycorrhizal sister species Rhizopogon vinicolor and Rhizopogon vesiculosus (Basidiomycota: Boletales) reveals a divergence of the mating type B locus.</title>
        <authorList>
            <consortium name="DOE Joint Genome Institute"/>
            <person name="Mujic A.B."/>
            <person name="Kuo A."/>
            <person name="Tritt A."/>
            <person name="Lipzen A."/>
            <person name="Chen C."/>
            <person name="Johnson J."/>
            <person name="Sharma A."/>
            <person name="Barry K."/>
            <person name="Grigoriev I.V."/>
            <person name="Spatafora J.W."/>
        </authorList>
    </citation>
    <scope>NUCLEOTIDE SEQUENCE [LARGE SCALE GENOMIC DNA]</scope>
    <source>
        <strain evidence="1 2">AM-OR11-026</strain>
    </source>
</reference>
<organism evidence="1 2">
    <name type="scientific">Rhizopogon vinicolor AM-OR11-026</name>
    <dbReference type="NCBI Taxonomy" id="1314800"/>
    <lineage>
        <taxon>Eukaryota</taxon>
        <taxon>Fungi</taxon>
        <taxon>Dikarya</taxon>
        <taxon>Basidiomycota</taxon>
        <taxon>Agaricomycotina</taxon>
        <taxon>Agaricomycetes</taxon>
        <taxon>Agaricomycetidae</taxon>
        <taxon>Boletales</taxon>
        <taxon>Suillineae</taxon>
        <taxon>Rhizopogonaceae</taxon>
        <taxon>Rhizopogon</taxon>
    </lineage>
</organism>
<name>A0A1B7N2M1_9AGAM</name>
<dbReference type="OrthoDB" id="2672050at2759"/>
<accession>A0A1B7N2M1</accession>
<sequence length="142" mass="16336">MDRVSQIFISEKAGKYSSERDLRFIGRTHPSIDCLLPLPFIALLPDLNEEPKLNVSFLEMEPHHPETDRCLRIYASGVSEITFPFLFSYCGEKNVLPLLLQSFISKPKESSSNDRLHALVKYGSTVELSHMQWELRKHSVNM</sequence>
<evidence type="ECO:0000313" key="2">
    <source>
        <dbReference type="Proteomes" id="UP000092154"/>
    </source>
</evidence>
<evidence type="ECO:0000313" key="1">
    <source>
        <dbReference type="EMBL" id="OAX39083.1"/>
    </source>
</evidence>